<keyword evidence="2" id="KW-0158">Chromosome</keyword>
<evidence type="ECO:0000313" key="8">
    <source>
        <dbReference type="WBParaSite" id="jg14247"/>
    </source>
</evidence>
<dbReference type="SUPFAM" id="SSF82199">
    <property type="entry name" value="SET domain"/>
    <property type="match status" value="1"/>
</dbReference>
<dbReference type="PANTHER" id="PTHR46223">
    <property type="entry name" value="HISTONE-LYSINE N-METHYLTRANSFERASE SUV39H"/>
    <property type="match status" value="1"/>
</dbReference>
<protein>
    <submittedName>
        <fullName evidence="8">Post-SET domain-containing protein</fullName>
    </submittedName>
</protein>
<keyword evidence="7" id="KW-1185">Reference proteome</keyword>
<dbReference type="PANTHER" id="PTHR46223:SF3">
    <property type="entry name" value="HISTONE-LYSINE N-METHYLTRANSFERASE SET-23"/>
    <property type="match status" value="1"/>
</dbReference>
<reference evidence="8" key="1">
    <citation type="submission" date="2022-11" db="UniProtKB">
        <authorList>
            <consortium name="WormBaseParasite"/>
        </authorList>
    </citation>
    <scope>IDENTIFICATION</scope>
</reference>
<organism evidence="7 8">
    <name type="scientific">Ditylenchus dipsaci</name>
    <dbReference type="NCBI Taxonomy" id="166011"/>
    <lineage>
        <taxon>Eukaryota</taxon>
        <taxon>Metazoa</taxon>
        <taxon>Ecdysozoa</taxon>
        <taxon>Nematoda</taxon>
        <taxon>Chromadorea</taxon>
        <taxon>Rhabditida</taxon>
        <taxon>Tylenchina</taxon>
        <taxon>Tylenchomorpha</taxon>
        <taxon>Sphaerularioidea</taxon>
        <taxon>Anguinidae</taxon>
        <taxon>Anguininae</taxon>
        <taxon>Ditylenchus</taxon>
    </lineage>
</organism>
<dbReference type="InterPro" id="IPR046341">
    <property type="entry name" value="SET_dom_sf"/>
</dbReference>
<evidence type="ECO:0000256" key="1">
    <source>
        <dbReference type="ARBA" id="ARBA00004286"/>
    </source>
</evidence>
<accession>A0A915CZ92</accession>
<dbReference type="InterPro" id="IPR050973">
    <property type="entry name" value="H3K9_Histone-Lys_N-MTase"/>
</dbReference>
<dbReference type="GO" id="GO:0008270">
    <property type="term" value="F:zinc ion binding"/>
    <property type="evidence" value="ECO:0007669"/>
    <property type="project" value="InterPro"/>
</dbReference>
<dbReference type="Gene3D" id="2.170.270.10">
    <property type="entry name" value="SET domain"/>
    <property type="match status" value="2"/>
</dbReference>
<evidence type="ECO:0000256" key="5">
    <source>
        <dbReference type="ARBA" id="ARBA00022691"/>
    </source>
</evidence>
<comment type="subcellular location">
    <subcellularLocation>
        <location evidence="1">Chromosome</location>
    </subcellularLocation>
</comment>
<dbReference type="AlphaFoldDB" id="A0A915CZ92"/>
<dbReference type="PROSITE" id="PS50868">
    <property type="entry name" value="POST_SET"/>
    <property type="match status" value="1"/>
</dbReference>
<keyword evidence="5" id="KW-0949">S-adenosyl-L-methionine</keyword>
<dbReference type="Proteomes" id="UP000887574">
    <property type="component" value="Unplaced"/>
</dbReference>
<dbReference type="Pfam" id="PF05033">
    <property type="entry name" value="Pre-SET"/>
    <property type="match status" value="1"/>
</dbReference>
<dbReference type="GO" id="GO:0032259">
    <property type="term" value="P:methylation"/>
    <property type="evidence" value="ECO:0007669"/>
    <property type="project" value="UniProtKB-KW"/>
</dbReference>
<dbReference type="GO" id="GO:0005634">
    <property type="term" value="C:nucleus"/>
    <property type="evidence" value="ECO:0007669"/>
    <property type="project" value="InterPro"/>
</dbReference>
<feature type="domain" description="Post-SET" evidence="6">
    <location>
        <begin position="407"/>
        <end position="423"/>
    </location>
</feature>
<dbReference type="InterPro" id="IPR003616">
    <property type="entry name" value="Post-SET_dom"/>
</dbReference>
<name>A0A915CZ92_9BILA</name>
<evidence type="ECO:0000256" key="2">
    <source>
        <dbReference type="ARBA" id="ARBA00022454"/>
    </source>
</evidence>
<dbReference type="GO" id="GO:0005694">
    <property type="term" value="C:chromosome"/>
    <property type="evidence" value="ECO:0007669"/>
    <property type="project" value="UniProtKB-SubCell"/>
</dbReference>
<dbReference type="GO" id="GO:0042054">
    <property type="term" value="F:histone methyltransferase activity"/>
    <property type="evidence" value="ECO:0007669"/>
    <property type="project" value="InterPro"/>
</dbReference>
<proteinExistence type="predicted"/>
<evidence type="ECO:0000256" key="3">
    <source>
        <dbReference type="ARBA" id="ARBA00022603"/>
    </source>
</evidence>
<keyword evidence="3" id="KW-0489">Methyltransferase</keyword>
<dbReference type="WBParaSite" id="jg14247">
    <property type="protein sequence ID" value="jg14247"/>
    <property type="gene ID" value="jg14247"/>
</dbReference>
<evidence type="ECO:0000313" key="7">
    <source>
        <dbReference type="Proteomes" id="UP000887574"/>
    </source>
</evidence>
<evidence type="ECO:0000259" key="6">
    <source>
        <dbReference type="PROSITE" id="PS50868"/>
    </source>
</evidence>
<sequence>MTLGKKRALDKLHADNRFYKAQTIKVEQPSGSSSNKVVRKSLPYHFERPVDQKPLTDFFQYYSSPSQASLEVIQIDDDDDVGAAPAVGNCRVDGFTQTDPDESNEPLSFYQNTTSENSSLVLHGDASTGMQIDPIEEEQDCLSRSSSASVLVIHDNPTKQTYEVDKILHLIETQIEDFYERRELQSPGFYRFHEHEDTLNRIAGSYRQAKIYIENWVDKKYENVFPRDFQFIVNNILSKEVHDAVLKSHDRFVTKNRTAAACKCDKDEGCKDNGTKPAYTSDGRIRDDFPADEGIIECSTDCPCGRSCPMRLVQRGRQFPIVIFRTVKKGWSVRTAVNIPRILLSWSTVERSSTPFTMEMKPDLQTIPVIQIWVPRSNMLFLGEELTFDYYGGMEDKEYNLLCKGRGKKSCLCESENCRGYLI</sequence>
<evidence type="ECO:0000256" key="4">
    <source>
        <dbReference type="ARBA" id="ARBA00022679"/>
    </source>
</evidence>
<keyword evidence="4" id="KW-0808">Transferase</keyword>
<dbReference type="InterPro" id="IPR007728">
    <property type="entry name" value="Pre-SET_dom"/>
</dbReference>